<sequence>MNRIIFLYLGILCLCGMTAQAQSPTDYSNKQQLAQRVKALASRYPQLVKVTSMTKTLGGSDIWMLSIGTGNLEQKPAVAVVGGVSGDHLLGVELAVGFVEKLLASASQDSIRTLLNQQTFYVFPNMSPDATEQYFAKLQYERTGNARPLDYDRDGQKGEDGYDDLDGDGKITWMRVVDPSGTYLANPKDPRSMVLADPAKNQRGQYLLLSEGLDNDKDGQFNEDGEEGIAFNKNNTYNYKNFQPGAGDHAVSELENRALYDFLYDAFNVYAVVSFGPENNLSTPQQAGRGGESAAPYGSRRPGGRMINSWSERDAQVNGAVSALYNSIVQLGDAPKQKAGNGNFADWAYYHYGRLSFSTPGWWVPDTEKDPVASYLKWADAQGVTGNYTPWKTVSHPDFPNKTVEVGGIHPFVLHNPPYNMVDSLVTKHTDFVIKLTDMAPMIDIVDVQTEKLDGGLTRVSVKVLNKGAFPTLTQVGERSYFLKHVAVEVKTGSGQKVLSGKNRQTIGALEGHGFTELSWLIQGSGKLSIEAGNASSGKKTVNVSL</sequence>
<accession>A0A2T8HHD6</accession>
<evidence type="ECO:0000259" key="9">
    <source>
        <dbReference type="SMART" id="SM00631"/>
    </source>
</evidence>
<protein>
    <submittedName>
        <fullName evidence="10">Peptidase</fullName>
    </submittedName>
</protein>
<evidence type="ECO:0000256" key="2">
    <source>
        <dbReference type="ARBA" id="ARBA00005988"/>
    </source>
</evidence>
<keyword evidence="11" id="KW-1185">Reference proteome</keyword>
<evidence type="ECO:0000256" key="6">
    <source>
        <dbReference type="ARBA" id="ARBA00023049"/>
    </source>
</evidence>
<evidence type="ECO:0000256" key="4">
    <source>
        <dbReference type="ARBA" id="ARBA00022801"/>
    </source>
</evidence>
<feature type="chain" id="PRO_5015711559" evidence="8">
    <location>
        <begin position="22"/>
        <end position="546"/>
    </location>
</feature>
<feature type="region of interest" description="Disordered" evidence="7">
    <location>
        <begin position="282"/>
        <end position="302"/>
    </location>
</feature>
<dbReference type="GO" id="GO:0008270">
    <property type="term" value="F:zinc ion binding"/>
    <property type="evidence" value="ECO:0007669"/>
    <property type="project" value="InterPro"/>
</dbReference>
<evidence type="ECO:0000256" key="3">
    <source>
        <dbReference type="ARBA" id="ARBA00022670"/>
    </source>
</evidence>
<dbReference type="EMBL" id="QDKG01000004">
    <property type="protein sequence ID" value="PVH24841.1"/>
    <property type="molecule type" value="Genomic_DNA"/>
</dbReference>
<gene>
    <name evidence="10" type="ORF">DC487_12030</name>
</gene>
<dbReference type="GO" id="GO:0004181">
    <property type="term" value="F:metallocarboxypeptidase activity"/>
    <property type="evidence" value="ECO:0007669"/>
    <property type="project" value="InterPro"/>
</dbReference>
<dbReference type="Gene3D" id="3.40.630.10">
    <property type="entry name" value="Zn peptidases"/>
    <property type="match status" value="1"/>
</dbReference>
<evidence type="ECO:0000313" key="10">
    <source>
        <dbReference type="EMBL" id="PVH24841.1"/>
    </source>
</evidence>
<dbReference type="GO" id="GO:0006508">
    <property type="term" value="P:proteolysis"/>
    <property type="evidence" value="ECO:0007669"/>
    <property type="project" value="UniProtKB-KW"/>
</dbReference>
<dbReference type="GO" id="GO:0005615">
    <property type="term" value="C:extracellular space"/>
    <property type="evidence" value="ECO:0007669"/>
    <property type="project" value="TreeGrafter"/>
</dbReference>
<dbReference type="InterPro" id="IPR000834">
    <property type="entry name" value="Peptidase_M14"/>
</dbReference>
<dbReference type="SMART" id="SM00631">
    <property type="entry name" value="Zn_pept"/>
    <property type="match status" value="1"/>
</dbReference>
<feature type="signal peptide" evidence="8">
    <location>
        <begin position="1"/>
        <end position="21"/>
    </location>
</feature>
<comment type="similarity">
    <text evidence="2">Belongs to the peptidase M14 family.</text>
</comment>
<reference evidence="10 11" key="1">
    <citation type="submission" date="2018-04" db="EMBL/GenBank/DDBJ databases">
        <title>Sphingobacterium cortibacter sp. nov.</title>
        <authorList>
            <person name="Li Y."/>
        </authorList>
    </citation>
    <scope>NUCLEOTIDE SEQUENCE [LARGE SCALE GENOMIC DNA]</scope>
    <source>
        <strain evidence="10 11">2c-3</strain>
    </source>
</reference>
<evidence type="ECO:0000256" key="7">
    <source>
        <dbReference type="SAM" id="MobiDB-lite"/>
    </source>
</evidence>
<evidence type="ECO:0000313" key="11">
    <source>
        <dbReference type="Proteomes" id="UP000245627"/>
    </source>
</evidence>
<name>A0A2T8HHD6_9SPHI</name>
<dbReference type="Pfam" id="PF00246">
    <property type="entry name" value="Peptidase_M14"/>
    <property type="match status" value="1"/>
</dbReference>
<dbReference type="SUPFAM" id="SSF53187">
    <property type="entry name" value="Zn-dependent exopeptidases"/>
    <property type="match status" value="1"/>
</dbReference>
<feature type="domain" description="Peptidase M14" evidence="9">
    <location>
        <begin position="27"/>
        <end position="374"/>
    </location>
</feature>
<keyword evidence="4" id="KW-0378">Hydrolase</keyword>
<evidence type="ECO:0000256" key="1">
    <source>
        <dbReference type="ARBA" id="ARBA00001947"/>
    </source>
</evidence>
<evidence type="ECO:0000256" key="8">
    <source>
        <dbReference type="SAM" id="SignalP"/>
    </source>
</evidence>
<dbReference type="PANTHER" id="PTHR11705:SF143">
    <property type="entry name" value="SLL0236 PROTEIN"/>
    <property type="match status" value="1"/>
</dbReference>
<keyword evidence="6" id="KW-0482">Metalloprotease</keyword>
<dbReference type="AlphaFoldDB" id="A0A2T8HHD6"/>
<comment type="cofactor">
    <cofactor evidence="1">
        <name>Zn(2+)</name>
        <dbReference type="ChEBI" id="CHEBI:29105"/>
    </cofactor>
</comment>
<dbReference type="CDD" id="cd06905">
    <property type="entry name" value="M14-like"/>
    <property type="match status" value="1"/>
</dbReference>
<keyword evidence="5" id="KW-0862">Zinc</keyword>
<proteinExistence type="inferred from homology"/>
<dbReference type="OrthoDB" id="5294005at2"/>
<evidence type="ECO:0000256" key="5">
    <source>
        <dbReference type="ARBA" id="ARBA00022833"/>
    </source>
</evidence>
<keyword evidence="8" id="KW-0732">Signal</keyword>
<keyword evidence="3" id="KW-0645">Protease</keyword>
<dbReference type="RefSeq" id="WP_116776221.1">
    <property type="nucleotide sequence ID" value="NZ_QDKG01000004.1"/>
</dbReference>
<dbReference type="PANTHER" id="PTHR11705">
    <property type="entry name" value="PROTEASE FAMILY M14 CARBOXYPEPTIDASE A,B"/>
    <property type="match status" value="1"/>
</dbReference>
<organism evidence="10 11">
    <name type="scientific">Sphingobacterium corticibacter</name>
    <dbReference type="NCBI Taxonomy" id="2171749"/>
    <lineage>
        <taxon>Bacteria</taxon>
        <taxon>Pseudomonadati</taxon>
        <taxon>Bacteroidota</taxon>
        <taxon>Sphingobacteriia</taxon>
        <taxon>Sphingobacteriales</taxon>
        <taxon>Sphingobacteriaceae</taxon>
        <taxon>Sphingobacterium</taxon>
    </lineage>
</organism>
<dbReference type="Proteomes" id="UP000245627">
    <property type="component" value="Unassembled WGS sequence"/>
</dbReference>
<comment type="caution">
    <text evidence="10">The sequence shown here is derived from an EMBL/GenBank/DDBJ whole genome shotgun (WGS) entry which is preliminary data.</text>
</comment>